<evidence type="ECO:0000313" key="1">
    <source>
        <dbReference type="EMBL" id="ETO79128.1"/>
    </source>
</evidence>
<proteinExistence type="predicted"/>
<comment type="caution">
    <text evidence="1">The sequence shown here is derived from an EMBL/GenBank/DDBJ whole genome shotgun (WGS) entry which is preliminary data.</text>
</comment>
<name>A0A081AJR7_PHYNI</name>
<gene>
    <name evidence="1" type="ORF">F444_06110</name>
</gene>
<sequence length="72" mass="8333">MKNSSLTTSDLEYTKSVANNCRSWASTMTKHHTQENSLGIPYRKMNQSSSEAWNLSRNRMQASTEDMYRALR</sequence>
<accession>A0A081AJR7</accession>
<dbReference type="EMBL" id="ANJA01001145">
    <property type="protein sequence ID" value="ETO79128.1"/>
    <property type="molecule type" value="Genomic_DNA"/>
</dbReference>
<reference evidence="1 2" key="1">
    <citation type="submission" date="2013-11" db="EMBL/GenBank/DDBJ databases">
        <title>The Genome Sequence of Phytophthora parasitica P1976.</title>
        <authorList>
            <consortium name="The Broad Institute Genomics Platform"/>
            <person name="Russ C."/>
            <person name="Tyler B."/>
            <person name="Panabieres F."/>
            <person name="Shan W."/>
            <person name="Tripathy S."/>
            <person name="Grunwald N."/>
            <person name="Machado M."/>
            <person name="Johnson C.S."/>
            <person name="Walker B."/>
            <person name="Young S."/>
            <person name="Zeng Q."/>
            <person name="Gargeya S."/>
            <person name="Fitzgerald M."/>
            <person name="Haas B."/>
            <person name="Abouelleil A."/>
            <person name="Allen A.W."/>
            <person name="Alvarado L."/>
            <person name="Arachchi H.M."/>
            <person name="Berlin A.M."/>
            <person name="Chapman S.B."/>
            <person name="Gainer-Dewar J."/>
            <person name="Goldberg J."/>
            <person name="Griggs A."/>
            <person name="Gujja S."/>
            <person name="Hansen M."/>
            <person name="Howarth C."/>
            <person name="Imamovic A."/>
            <person name="Ireland A."/>
            <person name="Larimer J."/>
            <person name="McCowan C."/>
            <person name="Murphy C."/>
            <person name="Pearson M."/>
            <person name="Poon T.W."/>
            <person name="Priest M."/>
            <person name="Roberts A."/>
            <person name="Saif S."/>
            <person name="Shea T."/>
            <person name="Sisk P."/>
            <person name="Sykes S."/>
            <person name="Wortman J."/>
            <person name="Nusbaum C."/>
            <person name="Birren B."/>
        </authorList>
    </citation>
    <scope>NUCLEOTIDE SEQUENCE [LARGE SCALE GENOMIC DNA]</scope>
    <source>
        <strain evidence="1 2">P1976</strain>
    </source>
</reference>
<evidence type="ECO:0000313" key="2">
    <source>
        <dbReference type="Proteomes" id="UP000028582"/>
    </source>
</evidence>
<dbReference type="Proteomes" id="UP000028582">
    <property type="component" value="Unassembled WGS sequence"/>
</dbReference>
<organism evidence="1 2">
    <name type="scientific">Phytophthora nicotianae P1976</name>
    <dbReference type="NCBI Taxonomy" id="1317066"/>
    <lineage>
        <taxon>Eukaryota</taxon>
        <taxon>Sar</taxon>
        <taxon>Stramenopiles</taxon>
        <taxon>Oomycota</taxon>
        <taxon>Peronosporomycetes</taxon>
        <taxon>Peronosporales</taxon>
        <taxon>Peronosporaceae</taxon>
        <taxon>Phytophthora</taxon>
    </lineage>
</organism>
<protein>
    <submittedName>
        <fullName evidence="1">Uncharacterized protein</fullName>
    </submittedName>
</protein>
<dbReference type="AlphaFoldDB" id="A0A081AJR7"/>